<reference evidence="1" key="2">
    <citation type="journal article" date="2015" name="Data Brief">
        <title>Shoot transcriptome of the giant reed, Arundo donax.</title>
        <authorList>
            <person name="Barrero R.A."/>
            <person name="Guerrero F.D."/>
            <person name="Moolhuijzen P."/>
            <person name="Goolsby J.A."/>
            <person name="Tidwell J."/>
            <person name="Bellgard S.E."/>
            <person name="Bellgard M.I."/>
        </authorList>
    </citation>
    <scope>NUCLEOTIDE SEQUENCE</scope>
    <source>
        <tissue evidence="1">Shoot tissue taken approximately 20 cm above the soil surface</tissue>
    </source>
</reference>
<evidence type="ECO:0000313" key="1">
    <source>
        <dbReference type="EMBL" id="JAE10535.1"/>
    </source>
</evidence>
<sequence length="45" mass="4859">MLDLANGFHLCGELSVTLASKMHQLLDGHNIAILELSLVNLTKPS</sequence>
<dbReference type="EMBL" id="GBRH01187361">
    <property type="protein sequence ID" value="JAE10535.1"/>
    <property type="molecule type" value="Transcribed_RNA"/>
</dbReference>
<accession>A0A0A9FBX1</accession>
<dbReference type="AlphaFoldDB" id="A0A0A9FBX1"/>
<reference evidence="1" key="1">
    <citation type="submission" date="2014-09" db="EMBL/GenBank/DDBJ databases">
        <authorList>
            <person name="Magalhaes I.L.F."/>
            <person name="Oliveira U."/>
            <person name="Santos F.R."/>
            <person name="Vidigal T.H.D.A."/>
            <person name="Brescovit A.D."/>
            <person name="Santos A.J."/>
        </authorList>
    </citation>
    <scope>NUCLEOTIDE SEQUENCE</scope>
    <source>
        <tissue evidence="1">Shoot tissue taken approximately 20 cm above the soil surface</tissue>
    </source>
</reference>
<protein>
    <submittedName>
        <fullName evidence="1">Uncharacterized protein</fullName>
    </submittedName>
</protein>
<proteinExistence type="predicted"/>
<organism evidence="1">
    <name type="scientific">Arundo donax</name>
    <name type="common">Giant reed</name>
    <name type="synonym">Donax arundinaceus</name>
    <dbReference type="NCBI Taxonomy" id="35708"/>
    <lineage>
        <taxon>Eukaryota</taxon>
        <taxon>Viridiplantae</taxon>
        <taxon>Streptophyta</taxon>
        <taxon>Embryophyta</taxon>
        <taxon>Tracheophyta</taxon>
        <taxon>Spermatophyta</taxon>
        <taxon>Magnoliopsida</taxon>
        <taxon>Liliopsida</taxon>
        <taxon>Poales</taxon>
        <taxon>Poaceae</taxon>
        <taxon>PACMAD clade</taxon>
        <taxon>Arundinoideae</taxon>
        <taxon>Arundineae</taxon>
        <taxon>Arundo</taxon>
    </lineage>
</organism>
<name>A0A0A9FBX1_ARUDO</name>